<keyword evidence="3" id="KW-1185">Reference proteome</keyword>
<organism evidence="2 3">
    <name type="scientific">Physocladia obscura</name>
    <dbReference type="NCBI Taxonomy" id="109957"/>
    <lineage>
        <taxon>Eukaryota</taxon>
        <taxon>Fungi</taxon>
        <taxon>Fungi incertae sedis</taxon>
        <taxon>Chytridiomycota</taxon>
        <taxon>Chytridiomycota incertae sedis</taxon>
        <taxon>Chytridiomycetes</taxon>
        <taxon>Chytridiales</taxon>
        <taxon>Chytriomycetaceae</taxon>
        <taxon>Physocladia</taxon>
    </lineage>
</organism>
<keyword evidence="2" id="KW-0378">Hydrolase</keyword>
<evidence type="ECO:0000256" key="1">
    <source>
        <dbReference type="SAM" id="MobiDB-lite"/>
    </source>
</evidence>
<proteinExistence type="predicted"/>
<feature type="region of interest" description="Disordered" evidence="1">
    <location>
        <begin position="1"/>
        <end position="51"/>
    </location>
</feature>
<keyword evidence="2" id="KW-0269">Exonuclease</keyword>
<accession>A0AAD5SXH6</accession>
<dbReference type="EMBL" id="JADGJH010001481">
    <property type="protein sequence ID" value="KAJ3113044.1"/>
    <property type="molecule type" value="Genomic_DNA"/>
</dbReference>
<name>A0AAD5SXH6_9FUNG</name>
<feature type="compositionally biased region" description="Pro residues" evidence="1">
    <location>
        <begin position="18"/>
        <end position="27"/>
    </location>
</feature>
<protein>
    <submittedName>
        <fullName evidence="2">Exonuclease 3'-5' domain-containing protein 2</fullName>
    </submittedName>
</protein>
<keyword evidence="2" id="KW-0540">Nuclease</keyword>
<reference evidence="2" key="1">
    <citation type="submission" date="2020-05" db="EMBL/GenBank/DDBJ databases">
        <title>Phylogenomic resolution of chytrid fungi.</title>
        <authorList>
            <person name="Stajich J.E."/>
            <person name="Amses K."/>
            <person name="Simmons R."/>
            <person name="Seto K."/>
            <person name="Myers J."/>
            <person name="Bonds A."/>
            <person name="Quandt C.A."/>
            <person name="Barry K."/>
            <person name="Liu P."/>
            <person name="Grigoriev I."/>
            <person name="Longcore J.E."/>
            <person name="James T.Y."/>
        </authorList>
    </citation>
    <scope>NUCLEOTIDE SEQUENCE</scope>
    <source>
        <strain evidence="2">JEL0513</strain>
    </source>
</reference>
<gene>
    <name evidence="2" type="primary">EXD2_1</name>
    <name evidence="2" type="ORF">HK100_002118</name>
</gene>
<evidence type="ECO:0000313" key="2">
    <source>
        <dbReference type="EMBL" id="KAJ3113044.1"/>
    </source>
</evidence>
<feature type="compositionally biased region" description="Acidic residues" evidence="1">
    <location>
        <begin position="1"/>
        <end position="11"/>
    </location>
</feature>
<dbReference type="GO" id="GO:0004527">
    <property type="term" value="F:exonuclease activity"/>
    <property type="evidence" value="ECO:0007669"/>
    <property type="project" value="UniProtKB-KW"/>
</dbReference>
<evidence type="ECO:0000313" key="3">
    <source>
        <dbReference type="Proteomes" id="UP001211907"/>
    </source>
</evidence>
<sequence>MDDELDADSDASSDVPEWPEPLPPPPPRPDDSDNEDPNTPERKVESDSDSALVSASASVDSSASGLLLAKGAWKKKTLLDAVTCRKSPLYDNCRLLAQDGVTLMAMISRKRYKWYLKRQLAEVVDHNSIRIIFIPRGPGGAEDGMTEKDNICVVCGSSLQLFRTYIVPHSYRSEFPPRMSMSQSHDVWAKASGAFRAELAREFNAPVNGVVIRELPVSNGTDCVREKVVNAHQAKSAAKALLRHSSSLPIERYTILVQSVAELLGATDLALISKDQFTAVADLPLASLVDKKQIQTHEKIVVDAFRGREQQLVEKWRQMFLDKCKPKFLPNFWRVDFIKKE</sequence>
<dbReference type="AlphaFoldDB" id="A0AAD5SXH6"/>
<dbReference type="Proteomes" id="UP001211907">
    <property type="component" value="Unassembled WGS sequence"/>
</dbReference>
<comment type="caution">
    <text evidence="2">The sequence shown here is derived from an EMBL/GenBank/DDBJ whole genome shotgun (WGS) entry which is preliminary data.</text>
</comment>